<evidence type="ECO:0000256" key="4">
    <source>
        <dbReference type="ARBA" id="ARBA00022692"/>
    </source>
</evidence>
<dbReference type="AlphaFoldDB" id="A0A8K1FL90"/>
<evidence type="ECO:0000256" key="11">
    <source>
        <dbReference type="ARBA" id="ARBA00023316"/>
    </source>
</evidence>
<dbReference type="InterPro" id="IPR017853">
    <property type="entry name" value="GH"/>
</dbReference>
<dbReference type="Gene3D" id="3.20.20.80">
    <property type="entry name" value="Glycosidases"/>
    <property type="match status" value="1"/>
</dbReference>
<dbReference type="InterPro" id="IPR001547">
    <property type="entry name" value="Glyco_hydro_5"/>
</dbReference>
<evidence type="ECO:0000256" key="15">
    <source>
        <dbReference type="ARBA" id="ARBA00041260"/>
    </source>
</evidence>
<organism evidence="18 19">
    <name type="scientific">Pythium oligandrum</name>
    <name type="common">Mycoparasitic fungus</name>
    <dbReference type="NCBI Taxonomy" id="41045"/>
    <lineage>
        <taxon>Eukaryota</taxon>
        <taxon>Sar</taxon>
        <taxon>Stramenopiles</taxon>
        <taxon>Oomycota</taxon>
        <taxon>Peronosporomycetes</taxon>
        <taxon>Pythiales</taxon>
        <taxon>Pythiaceae</taxon>
        <taxon>Pythium</taxon>
    </lineage>
</organism>
<keyword evidence="7" id="KW-1133">Transmembrane helix</keyword>
<dbReference type="FunFam" id="3.20.20.80:FF:000113">
    <property type="entry name" value="Glucan 1,3-beta-glucosidase"/>
    <property type="match status" value="1"/>
</dbReference>
<comment type="caution">
    <text evidence="18">The sequence shown here is derived from an EMBL/GenBank/DDBJ whole genome shotgun (WGS) entry which is preliminary data.</text>
</comment>
<evidence type="ECO:0000256" key="9">
    <source>
        <dbReference type="ARBA" id="ARBA00023180"/>
    </source>
</evidence>
<keyword evidence="5 16" id="KW-0378">Hydrolase</keyword>
<accession>A0A8K1FL90</accession>
<keyword evidence="10 16" id="KW-0326">Glycosidase</keyword>
<dbReference type="PANTHER" id="PTHR31297">
    <property type="entry name" value="GLUCAN ENDO-1,6-BETA-GLUCOSIDASE B"/>
    <property type="match status" value="1"/>
</dbReference>
<feature type="domain" description="Glycoside hydrolase family 5" evidence="17">
    <location>
        <begin position="107"/>
        <end position="375"/>
    </location>
</feature>
<evidence type="ECO:0000256" key="6">
    <source>
        <dbReference type="ARBA" id="ARBA00022968"/>
    </source>
</evidence>
<evidence type="ECO:0000256" key="16">
    <source>
        <dbReference type="RuleBase" id="RU361153"/>
    </source>
</evidence>
<keyword evidence="4" id="KW-0812">Transmembrane</keyword>
<name>A0A8K1FL90_PYTOL</name>
<keyword evidence="6" id="KW-0735">Signal-anchor</keyword>
<dbReference type="OrthoDB" id="1887033at2759"/>
<reference evidence="18" key="1">
    <citation type="submission" date="2019-03" db="EMBL/GenBank/DDBJ databases">
        <title>Long read genome sequence of the mycoparasitic Pythium oligandrum ATCC 38472 isolated from sugarbeet rhizosphere.</title>
        <authorList>
            <person name="Gaulin E."/>
        </authorList>
    </citation>
    <scope>NUCLEOTIDE SEQUENCE</scope>
    <source>
        <strain evidence="18">ATCC 38472_TT</strain>
    </source>
</reference>
<evidence type="ECO:0000256" key="14">
    <source>
        <dbReference type="ARBA" id="ARBA00038929"/>
    </source>
</evidence>
<keyword evidence="9" id="KW-0325">Glycoprotein</keyword>
<dbReference type="PANTHER" id="PTHR31297:SF34">
    <property type="entry name" value="GLUCAN 1,3-BETA-GLUCOSIDASE 2"/>
    <property type="match status" value="1"/>
</dbReference>
<evidence type="ECO:0000256" key="8">
    <source>
        <dbReference type="ARBA" id="ARBA00023136"/>
    </source>
</evidence>
<dbReference type="GO" id="GO:0071555">
    <property type="term" value="P:cell wall organization"/>
    <property type="evidence" value="ECO:0007669"/>
    <property type="project" value="UniProtKB-KW"/>
</dbReference>
<sequence length="400" mass="44476">MKFSFAYLHRRKDFMASCVRLVVLLGCFLSAYVEGEHIQAAIRRGSVKVKGVNLGGWLVAERWMTEDAEIWQGVPQGIADQGEFVTMQYLGHSVGDARFELHRSTWITEPDIAEIARSGLNAVRVPVGYWIMGAGSNSNANTPNAGQWGVFAPGALKYLDELINSWALRHNVAVLLSLHAHQGSQNGKDHSAAPGGGVKQWSQYPANVDNSVELALFLAGRYRSSPAFLGMSMMNEPEYPTSPSVVMDYFRRVHQQLRSQGDDCVLVTAPMLSEQSPAFMVDFLRGAPNVWHEWHPYFKWGLEGQNEGQLIAAAQQYGSRIAKWSGNPLVLSEWSMGVWDQFAPFADNALYKHFGATQLAAYAPARGGYFFWSWRHSDDSKGKRSGWSMRGLLRAGLLSV</sequence>
<evidence type="ECO:0000256" key="10">
    <source>
        <dbReference type="ARBA" id="ARBA00023295"/>
    </source>
</evidence>
<evidence type="ECO:0000256" key="2">
    <source>
        <dbReference type="ARBA" id="ARBA00005641"/>
    </source>
</evidence>
<evidence type="ECO:0000256" key="1">
    <source>
        <dbReference type="ARBA" id="ARBA00004401"/>
    </source>
</evidence>
<evidence type="ECO:0000313" key="18">
    <source>
        <dbReference type="EMBL" id="TMW62428.1"/>
    </source>
</evidence>
<comment type="subcellular location">
    <subcellularLocation>
        <location evidence="1">Cell membrane</location>
        <topology evidence="1">Single-pass type II membrane protein</topology>
    </subcellularLocation>
</comment>
<dbReference type="Pfam" id="PF00150">
    <property type="entry name" value="Cellulase"/>
    <property type="match status" value="1"/>
</dbReference>
<evidence type="ECO:0000256" key="13">
    <source>
        <dbReference type="ARBA" id="ARBA00037126"/>
    </source>
</evidence>
<protein>
    <recommendedName>
        <fullName evidence="14">glucan 1,3-beta-glucosidase</fullName>
        <ecNumber evidence="14">3.2.1.58</ecNumber>
    </recommendedName>
    <alternativeName>
        <fullName evidence="15">Exo-1,3-beta-glucanase D</fullName>
    </alternativeName>
</protein>
<dbReference type="GO" id="GO:0005576">
    <property type="term" value="C:extracellular region"/>
    <property type="evidence" value="ECO:0007669"/>
    <property type="project" value="TreeGrafter"/>
</dbReference>
<evidence type="ECO:0000256" key="5">
    <source>
        <dbReference type="ARBA" id="ARBA00022801"/>
    </source>
</evidence>
<keyword evidence="19" id="KW-1185">Reference proteome</keyword>
<keyword evidence="8" id="KW-0472">Membrane</keyword>
<dbReference type="Proteomes" id="UP000794436">
    <property type="component" value="Unassembled WGS sequence"/>
</dbReference>
<dbReference type="GO" id="GO:0009251">
    <property type="term" value="P:glucan catabolic process"/>
    <property type="evidence" value="ECO:0007669"/>
    <property type="project" value="TreeGrafter"/>
</dbReference>
<keyword evidence="3" id="KW-1003">Cell membrane</keyword>
<evidence type="ECO:0000313" key="19">
    <source>
        <dbReference type="Proteomes" id="UP000794436"/>
    </source>
</evidence>
<keyword evidence="11" id="KW-0961">Cell wall biogenesis/degradation</keyword>
<evidence type="ECO:0000256" key="3">
    <source>
        <dbReference type="ARBA" id="ARBA00022475"/>
    </source>
</evidence>
<proteinExistence type="inferred from homology"/>
<dbReference type="InterPro" id="IPR050386">
    <property type="entry name" value="Glycosyl_hydrolase_5"/>
</dbReference>
<dbReference type="GO" id="GO:0009986">
    <property type="term" value="C:cell surface"/>
    <property type="evidence" value="ECO:0007669"/>
    <property type="project" value="TreeGrafter"/>
</dbReference>
<evidence type="ECO:0000256" key="7">
    <source>
        <dbReference type="ARBA" id="ARBA00022989"/>
    </source>
</evidence>
<dbReference type="GO" id="GO:0004338">
    <property type="term" value="F:glucan exo-1,3-beta-glucosidase activity"/>
    <property type="evidence" value="ECO:0007669"/>
    <property type="project" value="UniProtKB-EC"/>
</dbReference>
<comment type="similarity">
    <text evidence="2 16">Belongs to the glycosyl hydrolase 5 (cellulase A) family.</text>
</comment>
<gene>
    <name evidence="18" type="ORF">Poli38472_005046</name>
</gene>
<comment type="function">
    <text evidence="13">Glucosidase involved in the degradation of cellulosic biomass. Active on lichenan.</text>
</comment>
<comment type="catalytic activity">
    <reaction evidence="12">
        <text>Successive hydrolysis of beta-D-glucose units from the non-reducing ends of (1-&gt;3)-beta-D-glucans, releasing alpha-glucose.</text>
        <dbReference type="EC" id="3.2.1.58"/>
    </reaction>
</comment>
<dbReference type="GO" id="GO:0005886">
    <property type="term" value="C:plasma membrane"/>
    <property type="evidence" value="ECO:0007669"/>
    <property type="project" value="UniProtKB-SubCell"/>
</dbReference>
<dbReference type="EMBL" id="SPLM01000073">
    <property type="protein sequence ID" value="TMW62428.1"/>
    <property type="molecule type" value="Genomic_DNA"/>
</dbReference>
<dbReference type="SUPFAM" id="SSF51445">
    <property type="entry name" value="(Trans)glycosidases"/>
    <property type="match status" value="1"/>
</dbReference>
<evidence type="ECO:0000256" key="12">
    <source>
        <dbReference type="ARBA" id="ARBA00036824"/>
    </source>
</evidence>
<evidence type="ECO:0000259" key="17">
    <source>
        <dbReference type="Pfam" id="PF00150"/>
    </source>
</evidence>
<dbReference type="EC" id="3.2.1.58" evidence="14"/>